<dbReference type="Pfam" id="PF24760">
    <property type="entry name" value="TPR_IF140_C"/>
    <property type="match status" value="1"/>
</dbReference>
<proteinExistence type="inferred from homology"/>
<dbReference type="InterPro" id="IPR056156">
    <property type="entry name" value="TPR_IF140_C"/>
</dbReference>
<dbReference type="GO" id="GO:0046872">
    <property type="term" value="F:metal ion binding"/>
    <property type="evidence" value="ECO:0007669"/>
    <property type="project" value="UniProtKB-KW"/>
</dbReference>
<dbReference type="GO" id="GO:0036064">
    <property type="term" value="C:ciliary basal body"/>
    <property type="evidence" value="ECO:0007669"/>
    <property type="project" value="TreeGrafter"/>
</dbReference>
<dbReference type="InterPro" id="IPR032282">
    <property type="entry name" value="HAGH_C"/>
</dbReference>
<keyword evidence="5" id="KW-0479">Metal-binding</keyword>
<dbReference type="PANTHER" id="PTHR15722:SF7">
    <property type="entry name" value="INTRAFLAGELLAR TRANSPORT PROTEIN 140 HOMOLOG"/>
    <property type="match status" value="1"/>
</dbReference>
<evidence type="ECO:0000256" key="3">
    <source>
        <dbReference type="ARBA" id="ARBA00006759"/>
    </source>
</evidence>
<dbReference type="Proteomes" id="UP000789390">
    <property type="component" value="Unassembled WGS sequence"/>
</dbReference>
<name>A0A8J2RR23_9CRUS</name>
<evidence type="ECO:0000313" key="14">
    <source>
        <dbReference type="Proteomes" id="UP000789390"/>
    </source>
</evidence>
<dbReference type="Gene3D" id="3.60.15.10">
    <property type="entry name" value="Ribonuclease Z/Hydroxyacylglutathione hydrolase-like"/>
    <property type="match status" value="1"/>
</dbReference>
<evidence type="ECO:0000256" key="11">
    <source>
        <dbReference type="SAM" id="MobiDB-lite"/>
    </source>
</evidence>
<evidence type="ECO:0000256" key="8">
    <source>
        <dbReference type="ARBA" id="ARBA00022833"/>
    </source>
</evidence>
<dbReference type="CDD" id="cd07723">
    <property type="entry name" value="hydroxyacylglutathione_hydrolase_MBL-fold"/>
    <property type="match status" value="1"/>
</dbReference>
<dbReference type="Gene3D" id="1.25.40.470">
    <property type="match status" value="2"/>
</dbReference>
<dbReference type="InterPro" id="IPR056168">
    <property type="entry name" value="TPR_IF140/IFT172/WDR19"/>
</dbReference>
<dbReference type="HAMAP" id="MF_01374">
    <property type="entry name" value="Glyoxalase_2"/>
    <property type="match status" value="1"/>
</dbReference>
<dbReference type="GO" id="GO:0005930">
    <property type="term" value="C:axoneme"/>
    <property type="evidence" value="ECO:0007669"/>
    <property type="project" value="TreeGrafter"/>
</dbReference>
<dbReference type="EMBL" id="CAKKLH010000159">
    <property type="protein sequence ID" value="CAH0104930.1"/>
    <property type="molecule type" value="Genomic_DNA"/>
</dbReference>
<comment type="caution">
    <text evidence="13">The sequence shown here is derived from an EMBL/GenBank/DDBJ whole genome shotgun (WGS) entry which is preliminary data.</text>
</comment>
<dbReference type="SUPFAM" id="SSF50978">
    <property type="entry name" value="WD40 repeat-like"/>
    <property type="match status" value="1"/>
</dbReference>
<dbReference type="InterPro" id="IPR036866">
    <property type="entry name" value="RibonucZ/Hydroxyglut_hydro"/>
</dbReference>
<dbReference type="OrthoDB" id="10258787at2759"/>
<dbReference type="FunFam" id="1.25.40.470:FF:000024">
    <property type="entry name" value="Reduced mechanoreceptor potential A"/>
    <property type="match status" value="1"/>
</dbReference>
<comment type="subcellular location">
    <subcellularLocation>
        <location evidence="2">Cell projection</location>
        <location evidence="2">Cilium</location>
    </subcellularLocation>
</comment>
<dbReference type="Pfam" id="PF23385">
    <property type="entry name" value="Beta-prop_IFT140_2nd"/>
    <property type="match status" value="1"/>
</dbReference>
<gene>
    <name evidence="13" type="ORF">DGAL_LOCUS7860</name>
</gene>
<evidence type="ECO:0000256" key="2">
    <source>
        <dbReference type="ARBA" id="ARBA00004138"/>
    </source>
</evidence>
<evidence type="ECO:0000256" key="10">
    <source>
        <dbReference type="ARBA" id="ARBA00023273"/>
    </source>
</evidence>
<dbReference type="Pfam" id="PF00753">
    <property type="entry name" value="Lactamase_B"/>
    <property type="match status" value="1"/>
</dbReference>
<dbReference type="SUPFAM" id="SSF56281">
    <property type="entry name" value="Metallo-hydrolase/oxidoreductase"/>
    <property type="match status" value="1"/>
</dbReference>
<keyword evidence="6" id="KW-0677">Repeat</keyword>
<dbReference type="InterPro" id="IPR011990">
    <property type="entry name" value="TPR-like_helical_dom_sf"/>
</dbReference>
<evidence type="ECO:0000256" key="5">
    <source>
        <dbReference type="ARBA" id="ARBA00022723"/>
    </source>
</evidence>
<dbReference type="InterPro" id="IPR001279">
    <property type="entry name" value="Metallo-B-lactamas"/>
</dbReference>
<dbReference type="InterPro" id="IPR035680">
    <property type="entry name" value="Clx_II_MBL"/>
</dbReference>
<evidence type="ECO:0000313" key="13">
    <source>
        <dbReference type="EMBL" id="CAH0104930.1"/>
    </source>
</evidence>
<dbReference type="Pfam" id="PF23383">
    <property type="entry name" value="Beta-prop_IFT140_1st"/>
    <property type="match status" value="1"/>
</dbReference>
<dbReference type="GO" id="GO:0031123">
    <property type="term" value="P:RNA 3'-end processing"/>
    <property type="evidence" value="ECO:0007669"/>
    <property type="project" value="UniProtKB-ARBA"/>
</dbReference>
<sequence>MTIFVERLLVQLTGKALQKIVSHSILNYTAVITDDNQLYIFEKSTLLHGCPWKSPCKLIAIKWHSTLAAVTVGSDDGEIYTLIILETKILKEIKLPTVQKHPVWFVNWANESQLLSLNSNGILTVWNHSKDNHFQKITEHDIKDTPSQLTCFRLLSLPYWECFIGSASGAIYHAVQDGTTCTEVVRMDKAIQNIVSYEESLCVLTSGGVLSVFIKNKKMDSSKNIELLNTVKISGKSHLIQLTWLSKNMLALTGGDLTIRLWNCQSNDTFLLPLPDVAELTLHSGAEHFTTLAYLPDKTHSLLSAATNLGGIVFWRDNNNRSNVHTPEDDWHFIGLVGLPGGSIEHSVWGAKCLFVHNGSSLYQIVQQQPSVAFRNEIGVVQLSSSVVSVQKQTNSVQLDLPIRISGIDLCENHILVWGEGKVVIYQMGVGTINEKPFAIGSFECGCVLVRLHKTACFCLEGPLIQMRNFQGSAVCPPLSFMDSEGSPVTLDLSGNFLCASSTSGYVKLWDVTNSDPKLHVSTKNVTTNVAGFERFRSVKTNCDGTCISFIADAEEGKTKLFMWRTTMNLVESFNVAAEWPEEQGVLQIHYWDEDEPRIVVCQISSNDNSCLVSLLVPTEQQELLVQDVVPMTTELIGVRLPHYAILDEATKIHLRLLDSLASLIDHSDKAARDALLSFSCHLRRGRVEQAYQAVRSFTNPKIWESLARSCVQLKRPDVGLICLGKLGNARAAAAVRSAQDKYLGQVEAVTAVLAVQLGMIKNAEAMCEQSFCYDLLSRMYQASNRWDEALQLAHTKDRINLKRTYYEYARHLEGEGNTTLALEMYEKCQTHHFDVPRMLFEDTTALQNYCTSSQDPERLRWWAQYLESSGEMDTALEHYARAGDYLSLVRLHCYLGDLNRATELAEQSQDRAACFHVARQHEANNNIPEALKFFGQAAAYGNAVRLCKEHELDDQLYRYAMQGEQEEMIEAARYFESSSANSDRQPRFDRAVMLYSKAGLLDTALDLASRTEQHEAVLELARRLDKNSNPASLQRCADYLASHRHYDAAVDLLAMAGKNSDAVDMCLKYNVTLTETLADQLVNGNNNSRLLIQLAEVAQRQGDYQLAAKKFTQAGDKYQAMKALLKSGDTDRIVFFANVSRQSDIYILAGNYLQTLDWRSHPEYVKHIVTFYTKARSPDLLIGFYEACAQAEVDEYQNYDNALNALKEAHKIMLKTSESSQSTRSKTLSMKMAFLEQFINITQMASANLQGIVQFESILNSSSMNLGILKPGNVYSAIFQLYVDHQLQISAWRALGSRSHSQLKTCVDSKMKVHIIPALQDNYMYLLVDESSNEAAIVDPVNPGKVVEIVNQENVKLTTVLTTHHHWDHAGGNEELVKLLPGLAVYGGDNRIGALNKKVSHGDKLQVGNLEIQCLFTPCHTSGHICYYLPSSSVNEQSAVFTGDTLFQGGCGRFFEGTADQMYHALINVLGTLPDNTQIYCGHEYSLQNLAFGLHVEPDNEFVSNRISWAREQREKSQPTVPSLLSEEKAFNPFMRVHEPSVQSHAKQTDPIETMKSLRTEKDSFKANV</sequence>
<keyword evidence="7" id="KW-0378">Hydrolase</keyword>
<dbReference type="GO" id="GO:0004416">
    <property type="term" value="F:hydroxyacylglutathione hydrolase activity"/>
    <property type="evidence" value="ECO:0007669"/>
    <property type="project" value="InterPro"/>
</dbReference>
<dbReference type="PANTHER" id="PTHR15722">
    <property type="entry name" value="IFT140/172-RELATED"/>
    <property type="match status" value="1"/>
</dbReference>
<evidence type="ECO:0000256" key="6">
    <source>
        <dbReference type="ARBA" id="ARBA00022737"/>
    </source>
</evidence>
<keyword evidence="4" id="KW-0853">WD repeat</keyword>
<dbReference type="Pfam" id="PF16123">
    <property type="entry name" value="HAGH_C"/>
    <property type="match status" value="1"/>
</dbReference>
<feature type="region of interest" description="Disordered" evidence="11">
    <location>
        <begin position="1539"/>
        <end position="1570"/>
    </location>
</feature>
<accession>A0A8J2RR23</accession>
<dbReference type="InterPro" id="IPR056154">
    <property type="entry name" value="Beta-prop_IFT140_1st"/>
</dbReference>
<dbReference type="Gene3D" id="2.130.10.10">
    <property type="entry name" value="YVTN repeat-like/Quinoprotein amine dehydrogenase"/>
    <property type="match status" value="1"/>
</dbReference>
<dbReference type="InterPro" id="IPR056155">
    <property type="entry name" value="Beta-prop_IFT140_2nd"/>
</dbReference>
<evidence type="ECO:0000259" key="12">
    <source>
        <dbReference type="SMART" id="SM00849"/>
    </source>
</evidence>
<keyword evidence="14" id="KW-1185">Reference proteome</keyword>
<dbReference type="FunFam" id="3.60.15.10:FF:000019">
    <property type="entry name" value="Hydroxyacylglutathione hydrolase, mitochondrial"/>
    <property type="match status" value="1"/>
</dbReference>
<dbReference type="GO" id="GO:0030991">
    <property type="term" value="C:intraciliary transport particle A"/>
    <property type="evidence" value="ECO:0007669"/>
    <property type="project" value="TreeGrafter"/>
</dbReference>
<keyword evidence="8" id="KW-0862">Zinc</keyword>
<feature type="compositionally biased region" description="Basic and acidic residues" evidence="11">
    <location>
        <begin position="1557"/>
        <end position="1570"/>
    </location>
</feature>
<dbReference type="InterPro" id="IPR036322">
    <property type="entry name" value="WD40_repeat_dom_sf"/>
</dbReference>
<evidence type="ECO:0000256" key="4">
    <source>
        <dbReference type="ARBA" id="ARBA00022574"/>
    </source>
</evidence>
<evidence type="ECO:0000256" key="7">
    <source>
        <dbReference type="ARBA" id="ARBA00022801"/>
    </source>
</evidence>
<evidence type="ECO:0000256" key="9">
    <source>
        <dbReference type="ARBA" id="ARBA00023069"/>
    </source>
</evidence>
<keyword evidence="9" id="KW-0969">Cilium</keyword>
<dbReference type="GO" id="GO:0035721">
    <property type="term" value="P:intraciliary retrograde transport"/>
    <property type="evidence" value="ECO:0007669"/>
    <property type="project" value="TreeGrafter"/>
</dbReference>
<comment type="similarity">
    <text evidence="3">Belongs to the metallo-beta-lactamase superfamily. Glyoxalase II family.</text>
</comment>
<dbReference type="SUPFAM" id="SSF48452">
    <property type="entry name" value="TPR-like"/>
    <property type="match status" value="1"/>
</dbReference>
<comment type="cofactor">
    <cofactor evidence="1">
        <name>Zn(2+)</name>
        <dbReference type="ChEBI" id="CHEBI:29105"/>
    </cofactor>
</comment>
<reference evidence="13" key="1">
    <citation type="submission" date="2021-11" db="EMBL/GenBank/DDBJ databases">
        <authorList>
            <person name="Schell T."/>
        </authorList>
    </citation>
    <scope>NUCLEOTIDE SEQUENCE</scope>
    <source>
        <strain evidence="13">M5</strain>
    </source>
</reference>
<dbReference type="Pfam" id="PF24762">
    <property type="entry name" value="TPR_IF140-IFT172"/>
    <property type="match status" value="1"/>
</dbReference>
<organism evidence="13 14">
    <name type="scientific">Daphnia galeata</name>
    <dbReference type="NCBI Taxonomy" id="27404"/>
    <lineage>
        <taxon>Eukaryota</taxon>
        <taxon>Metazoa</taxon>
        <taxon>Ecdysozoa</taxon>
        <taxon>Arthropoda</taxon>
        <taxon>Crustacea</taxon>
        <taxon>Branchiopoda</taxon>
        <taxon>Diplostraca</taxon>
        <taxon>Cladocera</taxon>
        <taxon>Anomopoda</taxon>
        <taxon>Daphniidae</taxon>
        <taxon>Daphnia</taxon>
    </lineage>
</organism>
<dbReference type="NCBIfam" id="TIGR03413">
    <property type="entry name" value="GSH_gloB"/>
    <property type="match status" value="1"/>
</dbReference>
<dbReference type="InterPro" id="IPR015943">
    <property type="entry name" value="WD40/YVTN_repeat-like_dom_sf"/>
</dbReference>
<protein>
    <recommendedName>
        <fullName evidence="12">Metallo-beta-lactamase domain-containing protein</fullName>
    </recommendedName>
</protein>
<dbReference type="InterPro" id="IPR017782">
    <property type="entry name" value="Hydroxyacylglutathione_Hdrlase"/>
</dbReference>
<dbReference type="GO" id="GO:0019243">
    <property type="term" value="P:methylglyoxal catabolic process to D-lactate via S-lactoyl-glutathione"/>
    <property type="evidence" value="ECO:0007669"/>
    <property type="project" value="InterPro"/>
</dbReference>
<keyword evidence="10" id="KW-0966">Cell projection</keyword>
<dbReference type="SMART" id="SM00849">
    <property type="entry name" value="Lactamase_B"/>
    <property type="match status" value="1"/>
</dbReference>
<evidence type="ECO:0000256" key="1">
    <source>
        <dbReference type="ARBA" id="ARBA00001947"/>
    </source>
</evidence>
<feature type="domain" description="Metallo-beta-lactamase" evidence="12">
    <location>
        <begin position="1322"/>
        <end position="1484"/>
    </location>
</feature>